<dbReference type="GO" id="GO:0008745">
    <property type="term" value="F:N-acetylmuramoyl-L-alanine amidase activity"/>
    <property type="evidence" value="ECO:0007669"/>
    <property type="project" value="InterPro"/>
</dbReference>
<name>A0A3B0VF39_9ZZZZ</name>
<keyword evidence="1" id="KW-0812">Transmembrane</keyword>
<sequence>MQSEYREDSWENESFDWLHLLGRNLPIVLFLLLAFAGMGLVYWYFSPPEATAEIIANSSYTLSAPIYKPIPAKPVAQRLPQSPGSIRIGLIAGHKGSDSGAVCADGLTETEVNLNIAEKVAGALLAQGIHADILDEFDPQLSSYGGTAVVSIHADSCVYINETATGYKVAASSYTDSTQLQNCVES</sequence>
<keyword evidence="1" id="KW-1133">Transmembrane helix</keyword>
<organism evidence="3">
    <name type="scientific">hydrothermal vent metagenome</name>
    <dbReference type="NCBI Taxonomy" id="652676"/>
    <lineage>
        <taxon>unclassified sequences</taxon>
        <taxon>metagenomes</taxon>
        <taxon>ecological metagenomes</taxon>
    </lineage>
</organism>
<dbReference type="SUPFAM" id="SSF53187">
    <property type="entry name" value="Zn-dependent exopeptidases"/>
    <property type="match status" value="1"/>
</dbReference>
<dbReference type="Gene3D" id="3.40.630.40">
    <property type="entry name" value="Zn-dependent exopeptidases"/>
    <property type="match status" value="1"/>
</dbReference>
<accession>A0A3B0VF39</accession>
<feature type="non-terminal residue" evidence="3">
    <location>
        <position position="186"/>
    </location>
</feature>
<reference evidence="3" key="1">
    <citation type="submission" date="2018-06" db="EMBL/GenBank/DDBJ databases">
        <authorList>
            <person name="Zhirakovskaya E."/>
        </authorList>
    </citation>
    <scope>NUCLEOTIDE SEQUENCE</scope>
</reference>
<proteinExistence type="predicted"/>
<feature type="domain" description="MurNAc-LAA" evidence="2">
    <location>
        <begin position="88"/>
        <end position="178"/>
    </location>
</feature>
<evidence type="ECO:0000259" key="2">
    <source>
        <dbReference type="Pfam" id="PF01520"/>
    </source>
</evidence>
<keyword evidence="1" id="KW-0472">Membrane</keyword>
<dbReference type="AlphaFoldDB" id="A0A3B0VF39"/>
<dbReference type="InterPro" id="IPR002508">
    <property type="entry name" value="MurNAc-LAA_cat"/>
</dbReference>
<feature type="transmembrane region" description="Helical" evidence="1">
    <location>
        <begin position="25"/>
        <end position="45"/>
    </location>
</feature>
<dbReference type="GO" id="GO:0009253">
    <property type="term" value="P:peptidoglycan catabolic process"/>
    <property type="evidence" value="ECO:0007669"/>
    <property type="project" value="InterPro"/>
</dbReference>
<dbReference type="EMBL" id="UOEU01000667">
    <property type="protein sequence ID" value="VAW37562.1"/>
    <property type="molecule type" value="Genomic_DNA"/>
</dbReference>
<protein>
    <recommendedName>
        <fullName evidence="2">MurNAc-LAA domain-containing protein</fullName>
    </recommendedName>
</protein>
<dbReference type="Pfam" id="PF01520">
    <property type="entry name" value="Amidase_3"/>
    <property type="match status" value="1"/>
</dbReference>
<evidence type="ECO:0000313" key="3">
    <source>
        <dbReference type="EMBL" id="VAW37562.1"/>
    </source>
</evidence>
<gene>
    <name evidence="3" type="ORF">MNBD_CHLOROFLEXI01-2056</name>
</gene>
<evidence type="ECO:0000256" key="1">
    <source>
        <dbReference type="SAM" id="Phobius"/>
    </source>
</evidence>